<dbReference type="EMBL" id="SIJK02000049">
    <property type="protein sequence ID" value="MBP1467942.1"/>
    <property type="molecule type" value="Genomic_DNA"/>
</dbReference>
<evidence type="ECO:0000313" key="1">
    <source>
        <dbReference type="EMBL" id="MBP1467942.1"/>
    </source>
</evidence>
<protein>
    <submittedName>
        <fullName evidence="1">Uncharacterized protein</fullName>
    </submittedName>
</protein>
<dbReference type="Proteomes" id="UP001193081">
    <property type="component" value="Unassembled WGS sequence"/>
</dbReference>
<proteinExistence type="predicted"/>
<sequence length="77" mass="8483">MSTEHTPPRRMAVIMTLHGPEIAPYDALIMLEHDDVIGSLAHRIEDVLDAAVRVGYTHDDLRAAVELAVRRKAAVSP</sequence>
<reference evidence="1 2" key="1">
    <citation type="submission" date="2021-03" db="EMBL/GenBank/DDBJ databases">
        <authorList>
            <person name="Grouzdev D.S."/>
        </authorList>
    </citation>
    <scope>NUCLEOTIDE SEQUENCE [LARGE SCALE GENOMIC DNA]</scope>
    <source>
        <strain evidence="1 2">M50-1</strain>
    </source>
</reference>
<gene>
    <name evidence="1" type="ORF">EYB53_019655</name>
</gene>
<name>A0ABS4DES7_9CHLR</name>
<organism evidence="1 2">
    <name type="scientific">Candidatus Chloroploca mongolica</name>
    <dbReference type="NCBI Taxonomy" id="2528176"/>
    <lineage>
        <taxon>Bacteria</taxon>
        <taxon>Bacillati</taxon>
        <taxon>Chloroflexota</taxon>
        <taxon>Chloroflexia</taxon>
        <taxon>Chloroflexales</taxon>
        <taxon>Chloroflexineae</taxon>
        <taxon>Oscillochloridaceae</taxon>
        <taxon>Candidatus Chloroploca</taxon>
    </lineage>
</organism>
<evidence type="ECO:0000313" key="2">
    <source>
        <dbReference type="Proteomes" id="UP001193081"/>
    </source>
</evidence>
<comment type="caution">
    <text evidence="1">The sequence shown here is derived from an EMBL/GenBank/DDBJ whole genome shotgun (WGS) entry which is preliminary data.</text>
</comment>
<dbReference type="RefSeq" id="WP_135480182.1">
    <property type="nucleotide sequence ID" value="NZ_SIJK02000049.1"/>
</dbReference>
<accession>A0ABS4DES7</accession>
<keyword evidence="2" id="KW-1185">Reference proteome</keyword>